<feature type="binding site" evidence="10">
    <location>
        <position position="235"/>
    </location>
    <ligand>
        <name>Mg(2+)</name>
        <dbReference type="ChEBI" id="CHEBI:18420"/>
    </ligand>
</feature>
<dbReference type="FunFam" id="3.40.50.300:FF:000494">
    <property type="entry name" value="tRNA modification GTPase MnmE"/>
    <property type="match status" value="1"/>
</dbReference>
<keyword evidence="5 10" id="KW-0547">Nucleotide-binding</keyword>
<feature type="binding site" evidence="10">
    <location>
        <begin position="250"/>
        <end position="256"/>
    </location>
    <ligand>
        <name>GTP</name>
        <dbReference type="ChEBI" id="CHEBI:37565"/>
    </ligand>
</feature>
<dbReference type="Proteomes" id="UP000824201">
    <property type="component" value="Unassembled WGS sequence"/>
</dbReference>
<dbReference type="EMBL" id="DVHN01000181">
    <property type="protein sequence ID" value="HIR89806.1"/>
    <property type="molecule type" value="Genomic_DNA"/>
</dbReference>
<keyword evidence="6 10" id="KW-0378">Hydrolase</keyword>
<keyword evidence="7 10" id="KW-0460">Magnesium</keyword>
<dbReference type="InterPro" id="IPR027368">
    <property type="entry name" value="MnmE_dom2"/>
</dbReference>
<evidence type="ECO:0000256" key="10">
    <source>
        <dbReference type="HAMAP-Rule" id="MF_00379"/>
    </source>
</evidence>
<evidence type="ECO:0000256" key="8">
    <source>
        <dbReference type="ARBA" id="ARBA00022958"/>
    </source>
</evidence>
<dbReference type="Gene3D" id="3.40.50.300">
    <property type="entry name" value="P-loop containing nucleotide triphosphate hydrolases"/>
    <property type="match status" value="1"/>
</dbReference>
<comment type="similarity">
    <text evidence="1 10 11">Belongs to the TRAFAC class TrmE-Era-EngA-EngB-Septin-like GTPase superfamily. TrmE GTPase family.</text>
</comment>
<dbReference type="PANTHER" id="PTHR42714">
    <property type="entry name" value="TRNA MODIFICATION GTPASE GTPBP3"/>
    <property type="match status" value="1"/>
</dbReference>
<feature type="binding site" evidence="10">
    <location>
        <position position="256"/>
    </location>
    <ligand>
        <name>Mg(2+)</name>
        <dbReference type="ChEBI" id="CHEBI:18420"/>
    </ligand>
</feature>
<evidence type="ECO:0000256" key="11">
    <source>
        <dbReference type="RuleBase" id="RU003313"/>
    </source>
</evidence>
<feature type="binding site" evidence="10">
    <location>
        <position position="231"/>
    </location>
    <ligand>
        <name>K(+)</name>
        <dbReference type="ChEBI" id="CHEBI:29103"/>
    </ligand>
</feature>
<comment type="cofactor">
    <cofactor evidence="10">
        <name>K(+)</name>
        <dbReference type="ChEBI" id="CHEBI:29103"/>
    </cofactor>
    <text evidence="10">Binds 1 potassium ion per subunit.</text>
</comment>
<dbReference type="GO" id="GO:0030488">
    <property type="term" value="P:tRNA methylation"/>
    <property type="evidence" value="ECO:0007669"/>
    <property type="project" value="TreeGrafter"/>
</dbReference>
<dbReference type="CDD" id="cd14858">
    <property type="entry name" value="TrmE_N"/>
    <property type="match status" value="1"/>
</dbReference>
<feature type="binding site" evidence="10">
    <location>
        <position position="22"/>
    </location>
    <ligand>
        <name>(6S)-5-formyl-5,6,7,8-tetrahydrofolate</name>
        <dbReference type="ChEBI" id="CHEBI:57457"/>
    </ligand>
</feature>
<dbReference type="PANTHER" id="PTHR42714:SF2">
    <property type="entry name" value="TRNA MODIFICATION GTPASE GTPBP3, MITOCHONDRIAL"/>
    <property type="match status" value="1"/>
</dbReference>
<keyword evidence="4 10" id="KW-0479">Metal-binding</keyword>
<gene>
    <name evidence="10 13" type="primary">mnmE</name>
    <name evidence="10" type="synonym">trmE</name>
    <name evidence="13" type="ORF">IAC96_12750</name>
</gene>
<feature type="binding site" evidence="10">
    <location>
        <begin position="231"/>
        <end position="236"/>
    </location>
    <ligand>
        <name>GTP</name>
        <dbReference type="ChEBI" id="CHEBI:37565"/>
    </ligand>
</feature>
<feature type="binding site" evidence="10">
    <location>
        <position position="125"/>
    </location>
    <ligand>
        <name>(6S)-5-formyl-5,6,7,8-tetrahydrofolate</name>
        <dbReference type="ChEBI" id="CHEBI:57457"/>
    </ligand>
</feature>
<dbReference type="Pfam" id="PF01926">
    <property type="entry name" value="MMR_HSR1"/>
    <property type="match status" value="1"/>
</dbReference>
<dbReference type="SUPFAM" id="SSF52540">
    <property type="entry name" value="P-loop containing nucleoside triphosphate hydrolases"/>
    <property type="match status" value="1"/>
</dbReference>
<dbReference type="InterPro" id="IPR025867">
    <property type="entry name" value="MnmE_helical"/>
</dbReference>
<dbReference type="Pfam" id="PF10396">
    <property type="entry name" value="TrmE_N"/>
    <property type="match status" value="1"/>
</dbReference>
<dbReference type="InterPro" id="IPR005225">
    <property type="entry name" value="Small_GTP-bd"/>
</dbReference>
<dbReference type="CDD" id="cd04164">
    <property type="entry name" value="trmE"/>
    <property type="match status" value="1"/>
</dbReference>
<evidence type="ECO:0000256" key="4">
    <source>
        <dbReference type="ARBA" id="ARBA00022723"/>
    </source>
</evidence>
<dbReference type="PROSITE" id="PS51709">
    <property type="entry name" value="G_TRME"/>
    <property type="match status" value="1"/>
</dbReference>
<evidence type="ECO:0000256" key="2">
    <source>
        <dbReference type="ARBA" id="ARBA00022490"/>
    </source>
</evidence>
<proteinExistence type="inferred from homology"/>
<keyword evidence="3 10" id="KW-0819">tRNA processing</keyword>
<evidence type="ECO:0000259" key="12">
    <source>
        <dbReference type="PROSITE" id="PS51709"/>
    </source>
</evidence>
<dbReference type="InterPro" id="IPR018948">
    <property type="entry name" value="GTP-bd_TrmE_N"/>
</dbReference>
<evidence type="ECO:0000256" key="3">
    <source>
        <dbReference type="ARBA" id="ARBA00022694"/>
    </source>
</evidence>
<dbReference type="InterPro" id="IPR031168">
    <property type="entry name" value="G_TrmE"/>
</dbReference>
<comment type="caution">
    <text evidence="10">Lacks conserved residue(s) required for the propagation of feature annotation.</text>
</comment>
<keyword evidence="8 10" id="KW-0630">Potassium</keyword>
<feature type="binding site" evidence="10">
    <location>
        <position position="250"/>
    </location>
    <ligand>
        <name>K(+)</name>
        <dbReference type="ChEBI" id="CHEBI:29103"/>
    </ligand>
</feature>
<dbReference type="EC" id="3.6.-.-" evidence="10"/>
<dbReference type="GO" id="GO:0046872">
    <property type="term" value="F:metal ion binding"/>
    <property type="evidence" value="ECO:0007669"/>
    <property type="project" value="UniProtKB-KW"/>
</dbReference>
<evidence type="ECO:0000256" key="5">
    <source>
        <dbReference type="ARBA" id="ARBA00022741"/>
    </source>
</evidence>
<dbReference type="Gene3D" id="3.30.1360.120">
    <property type="entry name" value="Probable tRNA modification gtpase trme, domain 1"/>
    <property type="match status" value="1"/>
</dbReference>
<dbReference type="NCBIfam" id="TIGR00231">
    <property type="entry name" value="small_GTP"/>
    <property type="match status" value="1"/>
</dbReference>
<keyword evidence="2 10" id="KW-0963">Cytoplasm</keyword>
<feature type="binding site" evidence="10">
    <location>
        <position position="459"/>
    </location>
    <ligand>
        <name>(6S)-5-formyl-5,6,7,8-tetrahydrofolate</name>
        <dbReference type="ChEBI" id="CHEBI:57457"/>
    </ligand>
</feature>
<dbReference type="GO" id="GO:0005525">
    <property type="term" value="F:GTP binding"/>
    <property type="evidence" value="ECO:0007669"/>
    <property type="project" value="UniProtKB-UniRule"/>
</dbReference>
<comment type="function">
    <text evidence="10">Exhibits a very high intrinsic GTPase hydrolysis rate. Involved in the addition of a carboxymethylaminomethyl (cmnm) group at the wobble position (U34) of certain tRNAs, forming tRNA-cmnm(5)s(2)U34.</text>
</comment>
<evidence type="ECO:0000256" key="6">
    <source>
        <dbReference type="ARBA" id="ARBA00022801"/>
    </source>
</evidence>
<comment type="subunit">
    <text evidence="10">Homodimer. Heterotetramer of two MnmE and two MnmG subunits.</text>
</comment>
<dbReference type="GO" id="GO:0042802">
    <property type="term" value="F:identical protein binding"/>
    <property type="evidence" value="ECO:0007669"/>
    <property type="project" value="UniProtKB-ARBA"/>
</dbReference>
<keyword evidence="9 10" id="KW-0342">GTP-binding</keyword>
<dbReference type="InterPro" id="IPR027266">
    <property type="entry name" value="TrmE/GcvT-like"/>
</dbReference>
<feature type="binding site" evidence="10">
    <location>
        <position position="86"/>
    </location>
    <ligand>
        <name>(6S)-5-formyl-5,6,7,8-tetrahydrofolate</name>
        <dbReference type="ChEBI" id="CHEBI:57457"/>
    </ligand>
</feature>
<dbReference type="HAMAP" id="MF_00379">
    <property type="entry name" value="GTPase_MnmE"/>
    <property type="match status" value="1"/>
</dbReference>
<dbReference type="InterPro" id="IPR006073">
    <property type="entry name" value="GTP-bd"/>
</dbReference>
<feature type="binding site" evidence="10">
    <location>
        <position position="255"/>
    </location>
    <ligand>
        <name>K(+)</name>
        <dbReference type="ChEBI" id="CHEBI:29103"/>
    </ligand>
</feature>
<dbReference type="PRINTS" id="PR00326">
    <property type="entry name" value="GTP1OBG"/>
</dbReference>
<dbReference type="InterPro" id="IPR004520">
    <property type="entry name" value="GTPase_MnmE"/>
</dbReference>
<dbReference type="GO" id="GO:0005829">
    <property type="term" value="C:cytosol"/>
    <property type="evidence" value="ECO:0007669"/>
    <property type="project" value="TreeGrafter"/>
</dbReference>
<dbReference type="AlphaFoldDB" id="A0A9D1JES0"/>
<protein>
    <recommendedName>
        <fullName evidence="10">tRNA modification GTPase MnmE</fullName>
        <ecNumber evidence="10">3.6.-.-</ecNumber>
    </recommendedName>
</protein>
<name>A0A9D1JES0_9FIRM</name>
<evidence type="ECO:0000256" key="1">
    <source>
        <dbReference type="ARBA" id="ARBA00011043"/>
    </source>
</evidence>
<dbReference type="NCBIfam" id="NF003661">
    <property type="entry name" value="PRK05291.1-3"/>
    <property type="match status" value="1"/>
</dbReference>
<dbReference type="FunFam" id="3.30.1360.120:FF:000003">
    <property type="entry name" value="tRNA modification GTPase MnmE"/>
    <property type="match status" value="1"/>
</dbReference>
<sequence>MNTTTIAAIATAVSPAGLSVIRISGEEAFSIIDKIYRSKSGHKKLSEQQSHTIHYGYIYDGEEMIDEVLVLLMRAPKTFTKEDTVEIDCHGGILVTRKILDTVVKYGASLAEPGEFTKRAFLNGRMDLSEAEAVLDVIHAKNEFALQASVKQLKGSVAKKIRELRNDILDSIAFIESALDDPEHISIEGYDEQLKEILIKMQKELKRLATQYQNGKMLSEGIKTVILGKPNAGKSSLMNRLTGQERAIVTEIAGTTRDTLEEQVQIGGIGFQMIDTAGIRNTADVVEKIGVERAKQAAEEADLILYVVDASQPLDESDLEIISMIEQKKAIILLNKTDLEPKLTVKELQNRCPSHPILMISAKTEEGMENLETTLQQMFLEGKISFNDEVYITNARHKECLDNSIKSIEKVLESIEAGLPEDFYTIDLMDAYSSLGLILGEAVEEDLVNRIFSKFCMGK</sequence>
<dbReference type="Gene3D" id="1.20.120.430">
    <property type="entry name" value="tRNA modification GTPase MnmE domain 2"/>
    <property type="match status" value="1"/>
</dbReference>
<comment type="subcellular location">
    <subcellularLocation>
        <location evidence="10">Cytoplasm</location>
    </subcellularLocation>
</comment>
<dbReference type="InterPro" id="IPR027417">
    <property type="entry name" value="P-loop_NTPase"/>
</dbReference>
<evidence type="ECO:0000256" key="7">
    <source>
        <dbReference type="ARBA" id="ARBA00022842"/>
    </source>
</evidence>
<dbReference type="NCBIfam" id="TIGR00450">
    <property type="entry name" value="mnmE_trmE_thdF"/>
    <property type="match status" value="1"/>
</dbReference>
<reference evidence="13" key="1">
    <citation type="submission" date="2020-10" db="EMBL/GenBank/DDBJ databases">
        <authorList>
            <person name="Gilroy R."/>
        </authorList>
    </citation>
    <scope>NUCLEOTIDE SEQUENCE</scope>
    <source>
        <strain evidence="13">ChiW13-3771</strain>
    </source>
</reference>
<organism evidence="13 14">
    <name type="scientific">Candidatus Fimimorpha faecalis</name>
    <dbReference type="NCBI Taxonomy" id="2840824"/>
    <lineage>
        <taxon>Bacteria</taxon>
        <taxon>Bacillati</taxon>
        <taxon>Bacillota</taxon>
        <taxon>Clostridia</taxon>
        <taxon>Eubacteriales</taxon>
        <taxon>Candidatus Fimimorpha</taxon>
    </lineage>
</organism>
<feature type="binding site" evidence="10">
    <location>
        <position position="252"/>
    </location>
    <ligand>
        <name>K(+)</name>
        <dbReference type="ChEBI" id="CHEBI:29103"/>
    </ligand>
</feature>
<feature type="binding site" evidence="10">
    <location>
        <begin position="275"/>
        <end position="278"/>
    </location>
    <ligand>
        <name>GTP</name>
        <dbReference type="ChEBI" id="CHEBI:37565"/>
    </ligand>
</feature>
<evidence type="ECO:0000313" key="13">
    <source>
        <dbReference type="EMBL" id="HIR89806.1"/>
    </source>
</evidence>
<evidence type="ECO:0000313" key="14">
    <source>
        <dbReference type="Proteomes" id="UP000824201"/>
    </source>
</evidence>
<dbReference type="Pfam" id="PF12631">
    <property type="entry name" value="MnmE_helical"/>
    <property type="match status" value="1"/>
</dbReference>
<reference evidence="13" key="2">
    <citation type="journal article" date="2021" name="PeerJ">
        <title>Extensive microbial diversity within the chicken gut microbiome revealed by metagenomics and culture.</title>
        <authorList>
            <person name="Gilroy R."/>
            <person name="Ravi A."/>
            <person name="Getino M."/>
            <person name="Pursley I."/>
            <person name="Horton D.L."/>
            <person name="Alikhan N.F."/>
            <person name="Baker D."/>
            <person name="Gharbi K."/>
            <person name="Hall N."/>
            <person name="Watson M."/>
            <person name="Adriaenssens E.M."/>
            <person name="Foster-Nyarko E."/>
            <person name="Jarju S."/>
            <person name="Secka A."/>
            <person name="Antonio M."/>
            <person name="Oren A."/>
            <person name="Chaudhuri R.R."/>
            <person name="La Ragione R."/>
            <person name="Hildebrand F."/>
            <person name="Pallen M.J."/>
        </authorList>
    </citation>
    <scope>NUCLEOTIDE SEQUENCE</scope>
    <source>
        <strain evidence="13">ChiW13-3771</strain>
    </source>
</reference>
<dbReference type="SUPFAM" id="SSF103025">
    <property type="entry name" value="Folate-binding domain"/>
    <property type="match status" value="1"/>
</dbReference>
<evidence type="ECO:0000256" key="9">
    <source>
        <dbReference type="ARBA" id="ARBA00023134"/>
    </source>
</evidence>
<dbReference type="GO" id="GO:0002098">
    <property type="term" value="P:tRNA wobble uridine modification"/>
    <property type="evidence" value="ECO:0007669"/>
    <property type="project" value="TreeGrafter"/>
</dbReference>
<accession>A0A9D1JES0</accession>
<comment type="caution">
    <text evidence="13">The sequence shown here is derived from an EMBL/GenBank/DDBJ whole genome shotgun (WGS) entry which is preliminary data.</text>
</comment>
<dbReference type="GO" id="GO:0003924">
    <property type="term" value="F:GTPase activity"/>
    <property type="evidence" value="ECO:0007669"/>
    <property type="project" value="UniProtKB-UniRule"/>
</dbReference>
<feature type="domain" description="TrmE-type G" evidence="12">
    <location>
        <begin position="221"/>
        <end position="380"/>
    </location>
</feature>